<keyword evidence="3" id="KW-1185">Reference proteome</keyword>
<comment type="caution">
    <text evidence="2">The sequence shown here is derived from an EMBL/GenBank/DDBJ whole genome shotgun (WGS) entry which is preliminary data.</text>
</comment>
<dbReference type="RefSeq" id="WP_277275020.1">
    <property type="nucleotide sequence ID" value="NZ_JAROCY010000001.1"/>
</dbReference>
<keyword evidence="1" id="KW-1133">Transmembrane helix</keyword>
<keyword evidence="1" id="KW-0812">Transmembrane</keyword>
<organism evidence="2 3">
    <name type="scientific">Novosphingobium cyanobacteriorum</name>
    <dbReference type="NCBI Taxonomy" id="3024215"/>
    <lineage>
        <taxon>Bacteria</taxon>
        <taxon>Pseudomonadati</taxon>
        <taxon>Pseudomonadota</taxon>
        <taxon>Alphaproteobacteria</taxon>
        <taxon>Sphingomonadales</taxon>
        <taxon>Sphingomonadaceae</taxon>
        <taxon>Novosphingobium</taxon>
    </lineage>
</organism>
<sequence>MKAIALLPAIAMGRLAVGSLRTGAEWMRFRQWDAVATHLAIGGVLGSAAMGLFRRSIH</sequence>
<proteinExistence type="predicted"/>
<evidence type="ECO:0000313" key="3">
    <source>
        <dbReference type="Proteomes" id="UP001222770"/>
    </source>
</evidence>
<name>A0ABT6CD98_9SPHN</name>
<evidence type="ECO:0000256" key="1">
    <source>
        <dbReference type="SAM" id="Phobius"/>
    </source>
</evidence>
<dbReference type="EMBL" id="JAROCY010000001">
    <property type="protein sequence ID" value="MDF8331895.1"/>
    <property type="molecule type" value="Genomic_DNA"/>
</dbReference>
<protein>
    <submittedName>
        <fullName evidence="2">Uncharacterized protein</fullName>
    </submittedName>
</protein>
<accession>A0ABT6CD98</accession>
<reference evidence="2 3" key="1">
    <citation type="submission" date="2023-03" db="EMBL/GenBank/DDBJ databases">
        <title>Novosphingobium cyanobacteriorum sp. nov., isolated from a eutrophic reservoir during the Microcystis bloom period.</title>
        <authorList>
            <person name="Kang M."/>
            <person name="Le V."/>
            <person name="Ko S.-R."/>
            <person name="Lee S.-A."/>
            <person name="Ahn C.-Y."/>
        </authorList>
    </citation>
    <scope>NUCLEOTIDE SEQUENCE [LARGE SCALE GENOMIC DNA]</scope>
    <source>
        <strain evidence="2 3">HBC54</strain>
    </source>
</reference>
<keyword evidence="1" id="KW-0472">Membrane</keyword>
<dbReference type="Proteomes" id="UP001222770">
    <property type="component" value="Unassembled WGS sequence"/>
</dbReference>
<feature type="transmembrane region" description="Helical" evidence="1">
    <location>
        <begin position="34"/>
        <end position="53"/>
    </location>
</feature>
<gene>
    <name evidence="2" type="ORF">POM99_01660</name>
</gene>
<evidence type="ECO:0000313" key="2">
    <source>
        <dbReference type="EMBL" id="MDF8331895.1"/>
    </source>
</evidence>